<proteinExistence type="predicted"/>
<evidence type="ECO:0000313" key="2">
    <source>
        <dbReference type="EMBL" id="TYJ97060.1"/>
    </source>
</evidence>
<dbReference type="Gene3D" id="3.60.10.10">
    <property type="entry name" value="Endonuclease/exonuclease/phosphatase"/>
    <property type="match status" value="1"/>
</dbReference>
<organism evidence="2 3">
    <name type="scientific">Cucumis melo var. makuwa</name>
    <name type="common">Oriental melon</name>
    <dbReference type="NCBI Taxonomy" id="1194695"/>
    <lineage>
        <taxon>Eukaryota</taxon>
        <taxon>Viridiplantae</taxon>
        <taxon>Streptophyta</taxon>
        <taxon>Embryophyta</taxon>
        <taxon>Tracheophyta</taxon>
        <taxon>Spermatophyta</taxon>
        <taxon>Magnoliopsida</taxon>
        <taxon>eudicotyledons</taxon>
        <taxon>Gunneridae</taxon>
        <taxon>Pentapetalae</taxon>
        <taxon>rosids</taxon>
        <taxon>fabids</taxon>
        <taxon>Cucurbitales</taxon>
        <taxon>Cucurbitaceae</taxon>
        <taxon>Benincaseae</taxon>
        <taxon>Cucumis</taxon>
    </lineage>
</organism>
<evidence type="ECO:0000259" key="1">
    <source>
        <dbReference type="Pfam" id="PF03372"/>
    </source>
</evidence>
<sequence length="304" mass="35088">MKSLCWNTRGLGSPSKRAQIKNLISSYDTDLVIVTETKLHISSSFNLRSIWNKAGVKFPSLNSNGYSGGILILRNDINFKVASYKEENHSLSVNILNLDGTSWWISSIYGPSSNKDRVNFWDELKQLQSLSLPNWMLASDFNIVRWRLETNAKKLDKRNMESFNDFIQVNGLIDPPLSNNAYTWSNLRASPTFSQLDRFLYTKNWELIFKPLFSGTLQRTISYHFPIILESQQIAWGPCPFRLNNSSLKEKDFAKNIHEWCNNTIQEGYPGYAFIQKLKHLASLLKNWQAKNLSTHASNRREIL</sequence>
<dbReference type="Pfam" id="PF03372">
    <property type="entry name" value="Exo_endo_phos"/>
    <property type="match status" value="1"/>
</dbReference>
<dbReference type="InterPro" id="IPR036691">
    <property type="entry name" value="Endo/exonu/phosph_ase_sf"/>
</dbReference>
<dbReference type="AlphaFoldDB" id="A0A5D3BB44"/>
<dbReference type="InterPro" id="IPR005135">
    <property type="entry name" value="Endo/exonuclease/phosphatase"/>
</dbReference>
<reference evidence="2 3" key="1">
    <citation type="submission" date="2019-08" db="EMBL/GenBank/DDBJ databases">
        <title>Draft genome sequences of two oriental melons (Cucumis melo L. var makuwa).</title>
        <authorList>
            <person name="Kwon S.-Y."/>
        </authorList>
    </citation>
    <scope>NUCLEOTIDE SEQUENCE [LARGE SCALE GENOMIC DNA]</scope>
    <source>
        <strain evidence="3">cv. Chang Bougi</strain>
        <tissue evidence="2">Leaf</tissue>
    </source>
</reference>
<comment type="caution">
    <text evidence="2">The sequence shown here is derived from an EMBL/GenBank/DDBJ whole genome shotgun (WGS) entry which is preliminary data.</text>
</comment>
<protein>
    <recommendedName>
        <fullName evidence="1">Endonuclease/exonuclease/phosphatase domain-containing protein</fullName>
    </recommendedName>
</protein>
<name>A0A5D3BB44_CUCMM</name>
<dbReference type="PANTHER" id="PTHR33710">
    <property type="entry name" value="BNAC02G09200D PROTEIN"/>
    <property type="match status" value="1"/>
</dbReference>
<gene>
    <name evidence="2" type="ORF">E5676_scaffold506G001280</name>
</gene>
<dbReference type="GO" id="GO:0003824">
    <property type="term" value="F:catalytic activity"/>
    <property type="evidence" value="ECO:0007669"/>
    <property type="project" value="InterPro"/>
</dbReference>
<dbReference type="Proteomes" id="UP000321947">
    <property type="component" value="Unassembled WGS sequence"/>
</dbReference>
<accession>A0A5D3BB44</accession>
<dbReference type="SUPFAM" id="SSF56219">
    <property type="entry name" value="DNase I-like"/>
    <property type="match status" value="1"/>
</dbReference>
<feature type="domain" description="Endonuclease/exonuclease/phosphatase" evidence="1">
    <location>
        <begin position="5"/>
        <end position="224"/>
    </location>
</feature>
<dbReference type="PANTHER" id="PTHR33710:SF64">
    <property type="entry name" value="ENDONUCLEASE_EXONUCLEASE_PHOSPHATASE DOMAIN-CONTAINING PROTEIN"/>
    <property type="match status" value="1"/>
</dbReference>
<evidence type="ECO:0000313" key="3">
    <source>
        <dbReference type="Proteomes" id="UP000321947"/>
    </source>
</evidence>
<dbReference type="EMBL" id="SSTD01019069">
    <property type="protein sequence ID" value="TYJ97060.1"/>
    <property type="molecule type" value="Genomic_DNA"/>
</dbReference>